<feature type="domain" description="Piwi" evidence="2">
    <location>
        <begin position="564"/>
        <end position="755"/>
    </location>
</feature>
<dbReference type="InterPro" id="IPR012337">
    <property type="entry name" value="RNaseH-like_sf"/>
</dbReference>
<evidence type="ECO:0000259" key="1">
    <source>
        <dbReference type="PROSITE" id="PS50821"/>
    </source>
</evidence>
<sequence length="894" mass="101424">MANTKTLATQTYVINVGKKSKAFRYLVSIEVLSRKTSQSWKISNIAEKKLLPIAKLEIIQACKSIIRFAFEKSDGFNTKDIHYVYDGASDLISSKELSKYEVVLSPQEVPLDTKVISRGRSVKITLTPQTKYFEIDIGNVEGIIRLPMNDEEKSIIYRFFENLVISPFMVPFKNDDEGYISQLGSGKNFIRIKANEDNSQNCGDGRCTVPGITRSLIELNVDNQPAIALSVDYSENIYYKPGNLATILQEVAKTSNITYSVLKNTLNEQNILGVYLKTTHRKNGDIFKFQNTFTTESANNKIIAIKKDGSESSVSVAKYFEERYQTKLQYPDWPLFIKKVKKVTFVNGEKQTSELETYYPIEVLEIMPGQCVPVPKLDRLSAQTQQRINTGGPYIRKANTIHELTKMGIFKDNITLFKSFGVSIHDKSSFFKTENLSEILYTADSSRPITVDKGKISSKGANVYSSTKLRKQLYIASCDVNDSVIRSFERKYIEVCEKNGIQFSGSTTFHNIRSNFNTVDKSPEVFASEMNRIIKDHNNSFLIYIDPKNFKSHLALKYYEQKFGVLTQHITFEVVRSLPTKTDSMKNVINKTNAKLGGLNYKIDLSGDLAFYNVDSKNVLYIGFNLNTSSIGVITADATINVGSWAANVSKNLGQFLADYWYQPRDDSLLLNNDQIKSQLEKIFNKWKKNVTSKPPKKIIVYRTGLSQQSFQKSNDEEVDYFKTCIDDLSSKIFKIPTIPHSWIYVNRSSNLRLYEFDDRDAIKNIDAGTYVYEDISVLGNNKIVGKSYANCLGTAKLPLYTLGSDTNTQRLTTKDIMNITNMLCYKYDIIPLAVSLPAVSYIAVETSKRGTNNLVAIKNDRTFSYTQDEEDITNKNEILSYTNSRLNDVRFNA</sequence>
<keyword evidence="3" id="KW-1185">Reference proteome</keyword>
<dbReference type="CDD" id="cd02846">
    <property type="entry name" value="PAZ_argonaute_like"/>
    <property type="match status" value="1"/>
</dbReference>
<dbReference type="InterPro" id="IPR003100">
    <property type="entry name" value="PAZ_dom"/>
</dbReference>
<dbReference type="InterPro" id="IPR003165">
    <property type="entry name" value="Piwi"/>
</dbReference>
<reference evidence="4" key="1">
    <citation type="submission" date="2015-08" db="UniProtKB">
        <authorList>
            <consortium name="WormBaseParasite"/>
        </authorList>
    </citation>
    <scope>IDENTIFICATION</scope>
</reference>
<dbReference type="SUPFAM" id="SSF53098">
    <property type="entry name" value="Ribonuclease H-like"/>
    <property type="match status" value="1"/>
</dbReference>
<dbReference type="Gene3D" id="3.40.50.2300">
    <property type="match status" value="1"/>
</dbReference>
<dbReference type="PROSITE" id="PS50821">
    <property type="entry name" value="PAZ"/>
    <property type="match status" value="1"/>
</dbReference>
<dbReference type="Gene3D" id="3.30.420.10">
    <property type="entry name" value="Ribonuclease H-like superfamily/Ribonuclease H"/>
    <property type="match status" value="1"/>
</dbReference>
<dbReference type="InterPro" id="IPR036397">
    <property type="entry name" value="RNaseH_sf"/>
</dbReference>
<dbReference type="Pfam" id="PF02170">
    <property type="entry name" value="PAZ"/>
    <property type="match status" value="1"/>
</dbReference>
<dbReference type="PROSITE" id="PS50822">
    <property type="entry name" value="PIWI"/>
    <property type="match status" value="1"/>
</dbReference>
<dbReference type="GO" id="GO:0003723">
    <property type="term" value="F:RNA binding"/>
    <property type="evidence" value="ECO:0007669"/>
    <property type="project" value="InterPro"/>
</dbReference>
<dbReference type="InterPro" id="IPR036085">
    <property type="entry name" value="PAZ_dom_sf"/>
</dbReference>
<dbReference type="Pfam" id="PF02171">
    <property type="entry name" value="Piwi"/>
    <property type="match status" value="1"/>
</dbReference>
<dbReference type="PANTHER" id="PTHR22891">
    <property type="entry name" value="EUKARYOTIC TRANSLATION INITIATION FACTOR 2C"/>
    <property type="match status" value="1"/>
</dbReference>
<dbReference type="Gene3D" id="2.170.260.10">
    <property type="entry name" value="paz domain"/>
    <property type="match status" value="1"/>
</dbReference>
<dbReference type="WBParaSite" id="TCONS_00001531.p1">
    <property type="protein sequence ID" value="TCONS_00001531.p1"/>
    <property type="gene ID" value="XLOC_001410"/>
</dbReference>
<dbReference type="Proteomes" id="UP000035681">
    <property type="component" value="Unplaced"/>
</dbReference>
<protein>
    <submittedName>
        <fullName evidence="4 5">Piwi domain-containing protein</fullName>
    </submittedName>
</protein>
<evidence type="ECO:0000313" key="5">
    <source>
        <dbReference type="WBParaSite" id="TCONS_00001531.p1"/>
    </source>
</evidence>
<evidence type="ECO:0000313" key="4">
    <source>
        <dbReference type="WBParaSite" id="SSTP_0001139000.1"/>
    </source>
</evidence>
<feature type="domain" description="PAZ" evidence="1">
    <location>
        <begin position="246"/>
        <end position="368"/>
    </location>
</feature>
<evidence type="ECO:0000259" key="2">
    <source>
        <dbReference type="PROSITE" id="PS50822"/>
    </source>
</evidence>
<dbReference type="SUPFAM" id="SSF101690">
    <property type="entry name" value="PAZ domain"/>
    <property type="match status" value="1"/>
</dbReference>
<evidence type="ECO:0000313" key="3">
    <source>
        <dbReference type="Proteomes" id="UP000035681"/>
    </source>
</evidence>
<proteinExistence type="predicted"/>
<accession>A0A0K0EPK4</accession>
<organism evidence="4">
    <name type="scientific">Strongyloides stercoralis</name>
    <name type="common">Threadworm</name>
    <dbReference type="NCBI Taxonomy" id="6248"/>
    <lineage>
        <taxon>Eukaryota</taxon>
        <taxon>Metazoa</taxon>
        <taxon>Ecdysozoa</taxon>
        <taxon>Nematoda</taxon>
        <taxon>Chromadorea</taxon>
        <taxon>Rhabditida</taxon>
        <taxon>Tylenchina</taxon>
        <taxon>Panagrolaimomorpha</taxon>
        <taxon>Strongyloidoidea</taxon>
        <taxon>Strongyloididae</taxon>
        <taxon>Strongyloides</taxon>
    </lineage>
</organism>
<dbReference type="STRING" id="6248.A0A0K0EPK4"/>
<name>A0A0K0EPK4_STRER</name>
<dbReference type="AlphaFoldDB" id="A0A0K0EPK4"/>
<dbReference type="SMART" id="SM00950">
    <property type="entry name" value="Piwi"/>
    <property type="match status" value="1"/>
</dbReference>
<dbReference type="WBParaSite" id="SSTP_0001139000.1">
    <property type="protein sequence ID" value="SSTP_0001139000.1"/>
    <property type="gene ID" value="SSTP_0001139000"/>
</dbReference>